<keyword evidence="2" id="KW-1185">Reference proteome</keyword>
<dbReference type="RefSeq" id="WP_184875100.1">
    <property type="nucleotide sequence ID" value="NZ_JACHEF010000005.1"/>
</dbReference>
<comment type="caution">
    <text evidence="1">The sequence shown here is derived from an EMBL/GenBank/DDBJ whole genome shotgun (WGS) entry which is preliminary data.</text>
</comment>
<sequence>MAITPLDIANMALAVLDEAPIDSLDQDVKAARLINLHFDLTREAELTKYAWVFAILRAAVAGSDIGGDAFSLNFAYELPADCLRPLPPTRNGEPDGVPVSWRQEADLIYTDQPGPLLIRYVANLTDPNDWDALFTEVLVAALAIKVAHPLTHKSGMIDIARSAYDRALDAALNASAIQRGGRSYTASWAYQRGDNRVAPGDSRTMR</sequence>
<proteinExistence type="predicted"/>
<protein>
    <submittedName>
        <fullName evidence="1">Uncharacterized protein</fullName>
    </submittedName>
</protein>
<dbReference type="AlphaFoldDB" id="A0A841PEK8"/>
<dbReference type="Proteomes" id="UP000556329">
    <property type="component" value="Unassembled WGS sequence"/>
</dbReference>
<evidence type="ECO:0000313" key="2">
    <source>
        <dbReference type="Proteomes" id="UP000556329"/>
    </source>
</evidence>
<name>A0A841PEK8_9HYPH</name>
<evidence type="ECO:0000313" key="1">
    <source>
        <dbReference type="EMBL" id="MBB6412211.1"/>
    </source>
</evidence>
<reference evidence="1 2" key="1">
    <citation type="submission" date="2020-08" db="EMBL/GenBank/DDBJ databases">
        <title>Genomic Encyclopedia of Type Strains, Phase IV (KMG-IV): sequencing the most valuable type-strain genomes for metagenomic binning, comparative biology and taxonomic classification.</title>
        <authorList>
            <person name="Goeker M."/>
        </authorList>
    </citation>
    <scope>NUCLEOTIDE SEQUENCE [LARGE SCALE GENOMIC DNA]</scope>
    <source>
        <strain evidence="1 2">DSM 100039</strain>
    </source>
</reference>
<accession>A0A841PEK8</accession>
<dbReference type="EMBL" id="JACHEF010000005">
    <property type="protein sequence ID" value="MBB6412211.1"/>
    <property type="molecule type" value="Genomic_DNA"/>
</dbReference>
<organism evidence="1 2">
    <name type="scientific">Mesorhizobium sangaii</name>
    <dbReference type="NCBI Taxonomy" id="505389"/>
    <lineage>
        <taxon>Bacteria</taxon>
        <taxon>Pseudomonadati</taxon>
        <taxon>Pseudomonadota</taxon>
        <taxon>Alphaproteobacteria</taxon>
        <taxon>Hyphomicrobiales</taxon>
        <taxon>Phyllobacteriaceae</taxon>
        <taxon>Mesorhizobium</taxon>
    </lineage>
</organism>
<gene>
    <name evidence="1" type="ORF">HNQ71_004901</name>
</gene>